<dbReference type="RefSeq" id="WP_239087794.1">
    <property type="nucleotide sequence ID" value="NZ_BOMK01000071.1"/>
</dbReference>
<feature type="region of interest" description="Disordered" evidence="1">
    <location>
        <begin position="48"/>
        <end position="96"/>
    </location>
</feature>
<protein>
    <submittedName>
        <fullName evidence="2">Uncharacterized protein</fullName>
    </submittedName>
</protein>
<dbReference type="EMBL" id="JACHNH010000001">
    <property type="protein sequence ID" value="MBB4765105.1"/>
    <property type="molecule type" value="Genomic_DNA"/>
</dbReference>
<feature type="compositionally biased region" description="Gly residues" evidence="1">
    <location>
        <begin position="50"/>
        <end position="59"/>
    </location>
</feature>
<name>A0A7W7I2B3_9ACTN</name>
<evidence type="ECO:0000256" key="1">
    <source>
        <dbReference type="SAM" id="MobiDB-lite"/>
    </source>
</evidence>
<sequence>MIEFMRGIRTPLGTTSIPAVEKGWVLAVAIPDQVPDLAAGVLEIHDQVPGGLGHPGGGRVRGDAEDPDPAGGVLDHGQHVQVGAGQRHGFEEGPRQ</sequence>
<organism evidence="2 3">
    <name type="scientific">Actinoplanes digitatis</name>
    <dbReference type="NCBI Taxonomy" id="1868"/>
    <lineage>
        <taxon>Bacteria</taxon>
        <taxon>Bacillati</taxon>
        <taxon>Actinomycetota</taxon>
        <taxon>Actinomycetes</taxon>
        <taxon>Micromonosporales</taxon>
        <taxon>Micromonosporaceae</taxon>
        <taxon>Actinoplanes</taxon>
    </lineage>
</organism>
<dbReference type="Proteomes" id="UP000578112">
    <property type="component" value="Unassembled WGS sequence"/>
</dbReference>
<proteinExistence type="predicted"/>
<evidence type="ECO:0000313" key="2">
    <source>
        <dbReference type="EMBL" id="MBB4765105.1"/>
    </source>
</evidence>
<accession>A0A7W7I2B3</accession>
<evidence type="ECO:0000313" key="3">
    <source>
        <dbReference type="Proteomes" id="UP000578112"/>
    </source>
</evidence>
<dbReference type="AlphaFoldDB" id="A0A7W7I2B3"/>
<keyword evidence="3" id="KW-1185">Reference proteome</keyword>
<reference evidence="2 3" key="1">
    <citation type="submission" date="2020-08" db="EMBL/GenBank/DDBJ databases">
        <title>Sequencing the genomes of 1000 actinobacteria strains.</title>
        <authorList>
            <person name="Klenk H.-P."/>
        </authorList>
    </citation>
    <scope>NUCLEOTIDE SEQUENCE [LARGE SCALE GENOMIC DNA]</scope>
    <source>
        <strain evidence="2 3">DSM 43149</strain>
    </source>
</reference>
<gene>
    <name evidence="2" type="ORF">BJ971_005661</name>
</gene>
<comment type="caution">
    <text evidence="2">The sequence shown here is derived from an EMBL/GenBank/DDBJ whole genome shotgun (WGS) entry which is preliminary data.</text>
</comment>